<feature type="domain" description="CxC1-like cysteine cluster associated with KDZ transposases" evidence="1">
    <location>
        <begin position="98"/>
        <end position="200"/>
    </location>
</feature>
<dbReference type="PANTHER" id="PTHR33096">
    <property type="entry name" value="CXC2 DOMAIN-CONTAINING PROTEIN"/>
    <property type="match status" value="1"/>
</dbReference>
<dbReference type="PANTHER" id="PTHR33096:SF1">
    <property type="entry name" value="CXC1-LIKE CYSTEINE CLUSTER ASSOCIATED WITH KDZ TRANSPOSASES DOMAIN-CONTAINING PROTEIN"/>
    <property type="match status" value="1"/>
</dbReference>
<dbReference type="EMBL" id="GL883096">
    <property type="protein sequence ID" value="EGG09791.1"/>
    <property type="molecule type" value="Genomic_DNA"/>
</dbReference>
<dbReference type="OrthoDB" id="3200967at2759"/>
<dbReference type="Proteomes" id="UP000001072">
    <property type="component" value="Unassembled WGS sequence"/>
</dbReference>
<dbReference type="AlphaFoldDB" id="F4RCV9"/>
<proteinExistence type="predicted"/>
<keyword evidence="3" id="KW-1185">Reference proteome</keyword>
<dbReference type="GeneID" id="18922098"/>
<accession>F4RCV9</accession>
<gene>
    <name evidence="2" type="ORF">MELLADRAFT_103886</name>
</gene>
<dbReference type="HOGENOM" id="CLU_011407_2_1_1"/>
<organism evidence="3">
    <name type="scientific">Melampsora larici-populina (strain 98AG31 / pathotype 3-4-7)</name>
    <name type="common">Poplar leaf rust fungus</name>
    <dbReference type="NCBI Taxonomy" id="747676"/>
    <lineage>
        <taxon>Eukaryota</taxon>
        <taxon>Fungi</taxon>
        <taxon>Dikarya</taxon>
        <taxon>Basidiomycota</taxon>
        <taxon>Pucciniomycotina</taxon>
        <taxon>Pucciniomycetes</taxon>
        <taxon>Pucciniales</taxon>
        <taxon>Melampsoraceae</taxon>
        <taxon>Melampsora</taxon>
    </lineage>
</organism>
<name>F4RCV9_MELLP</name>
<reference evidence="3" key="1">
    <citation type="journal article" date="2011" name="Proc. Natl. Acad. Sci. U.S.A.">
        <title>Obligate biotrophy features unraveled by the genomic analysis of rust fungi.</title>
        <authorList>
            <person name="Duplessis S."/>
            <person name="Cuomo C.A."/>
            <person name="Lin Y.-C."/>
            <person name="Aerts A."/>
            <person name="Tisserant E."/>
            <person name="Veneault-Fourrey C."/>
            <person name="Joly D.L."/>
            <person name="Hacquard S."/>
            <person name="Amselem J."/>
            <person name="Cantarel B.L."/>
            <person name="Chiu R."/>
            <person name="Coutinho P.M."/>
            <person name="Feau N."/>
            <person name="Field M."/>
            <person name="Frey P."/>
            <person name="Gelhaye E."/>
            <person name="Goldberg J."/>
            <person name="Grabherr M.G."/>
            <person name="Kodira C.D."/>
            <person name="Kohler A."/>
            <person name="Kuees U."/>
            <person name="Lindquist E.A."/>
            <person name="Lucas S.M."/>
            <person name="Mago R."/>
            <person name="Mauceli E."/>
            <person name="Morin E."/>
            <person name="Murat C."/>
            <person name="Pangilinan J.L."/>
            <person name="Park R."/>
            <person name="Pearson M."/>
            <person name="Quesneville H."/>
            <person name="Rouhier N."/>
            <person name="Sakthikumar S."/>
            <person name="Salamov A.A."/>
            <person name="Schmutz J."/>
            <person name="Selles B."/>
            <person name="Shapiro H."/>
            <person name="Tanguay P."/>
            <person name="Tuskan G.A."/>
            <person name="Henrissat B."/>
            <person name="Van de Peer Y."/>
            <person name="Rouze P."/>
            <person name="Ellis J.G."/>
            <person name="Dodds P.N."/>
            <person name="Schein J.E."/>
            <person name="Zhong S."/>
            <person name="Hamelin R.C."/>
            <person name="Grigoriev I.V."/>
            <person name="Szabo L.J."/>
            <person name="Martin F."/>
        </authorList>
    </citation>
    <scope>NUCLEOTIDE SEQUENCE [LARGE SCALE GENOMIC DNA]</scope>
    <source>
        <strain evidence="3">98AG31 / pathotype 3-4-7</strain>
    </source>
</reference>
<dbReference type="KEGG" id="mlr:MELLADRAFT_103886"/>
<dbReference type="InParanoid" id="F4RCV9"/>
<dbReference type="RefSeq" id="XP_007406845.1">
    <property type="nucleotide sequence ID" value="XM_007406783.1"/>
</dbReference>
<dbReference type="InterPro" id="IPR041320">
    <property type="entry name" value="CxC1"/>
</dbReference>
<dbReference type="Pfam" id="PF18802">
    <property type="entry name" value="CxC1"/>
    <property type="match status" value="1"/>
</dbReference>
<protein>
    <recommendedName>
        <fullName evidence="1">CxC1-like cysteine cluster associated with KDZ transposases domain-containing protein</fullName>
    </recommendedName>
</protein>
<sequence length="616" mass="71473">MTRPEALRIAQELGFLKRPTPLLPSATEDDNDGWEDTNDCIHEEIFHEEITDFSGDQYASHQKSLRHAEARARRQQKWKALETQLTATYLHLQYSTCNWTKPYSYLSNEVQCKCPSDKLRRRRVDLIDLLSHTRRRRVTFCGCLPDVIRLLHLGYIAGSPQFPRTAFSVRLVQFHHHLWNHLSVSTSGFIDTLMSFLDEQCHSRLTPEQIKGRHQKNVNRNLRRPFTQAIDAYRRILLRELYPDKFIGVLYDIGCHLDVHIAKVNKGAGTWLQKRFQNAVKVSREAQSSLNSLFDMDNPALPGNKYSADFFRGQWASEREAYTSKQTVLLKQQLELGRLLSLQDELEAEWLKPMLTPEQVLARLRSTADLKERIDKQAAKVGTANVLGLENKQKAFLKLWYSKHEVGLKYIAICEEKRPLQQSRTDGHESNLGHKGKTNLLVALRKHVTQLKKVVETYQTRRAEYHVEYPHHQLPENIDYNDLIHIQADHPFWNDSLFTKLEAPWAVDPKTRHGMQQVAYADRATKELRRLGWEARQAMRWAITSHNQIWRTLLSLKSVPNSDPILATTLTSHPTLSCLPPLARQKAATVVINNRFVKMANLQLMWNEGLLEPSWR</sequence>
<dbReference type="VEuPathDB" id="FungiDB:MELLADRAFT_103886"/>
<evidence type="ECO:0000259" key="1">
    <source>
        <dbReference type="Pfam" id="PF18802"/>
    </source>
</evidence>
<evidence type="ECO:0000313" key="3">
    <source>
        <dbReference type="Proteomes" id="UP000001072"/>
    </source>
</evidence>
<evidence type="ECO:0000313" key="2">
    <source>
        <dbReference type="EMBL" id="EGG09791.1"/>
    </source>
</evidence>